<dbReference type="CDD" id="cd01066">
    <property type="entry name" value="APP_MetAP"/>
    <property type="match status" value="1"/>
</dbReference>
<dbReference type="InterPro" id="IPR050020">
    <property type="entry name" value="DddP"/>
</dbReference>
<reference evidence="3 4" key="1">
    <citation type="submission" date="2018-09" db="EMBL/GenBank/DDBJ databases">
        <title>Roseovarius spongiae sp. nov., isolated from a marine sponge.</title>
        <authorList>
            <person name="Zhuang L."/>
            <person name="Luo L."/>
        </authorList>
    </citation>
    <scope>NUCLEOTIDE SEQUENCE [LARGE SCALE GENOMIC DNA]</scope>
    <source>
        <strain evidence="3 4">HN-E21</strain>
    </source>
</reference>
<feature type="region of interest" description="Disordered" evidence="1">
    <location>
        <begin position="1"/>
        <end position="27"/>
    </location>
</feature>
<dbReference type="Pfam" id="PF00557">
    <property type="entry name" value="Peptidase_M24"/>
    <property type="match status" value="1"/>
</dbReference>
<feature type="compositionally biased region" description="Basic and acidic residues" evidence="1">
    <location>
        <begin position="1"/>
        <end position="13"/>
    </location>
</feature>
<proteinExistence type="predicted"/>
<dbReference type="InterPro" id="IPR029149">
    <property type="entry name" value="Creatin/AminoP/Spt16_N"/>
</dbReference>
<dbReference type="RefSeq" id="WP_121167355.1">
    <property type="nucleotide sequence ID" value="NZ_RAPE01000003.1"/>
</dbReference>
<dbReference type="AlphaFoldDB" id="A0A3A8B4Z1"/>
<dbReference type="SUPFAM" id="SSF55920">
    <property type="entry name" value="Creatinase/aminopeptidase"/>
    <property type="match status" value="1"/>
</dbReference>
<dbReference type="InterPro" id="IPR036005">
    <property type="entry name" value="Creatinase/aminopeptidase-like"/>
</dbReference>
<dbReference type="NCBIfam" id="NF043017">
    <property type="entry name" value="DimsulpropLyDddP"/>
    <property type="match status" value="1"/>
</dbReference>
<dbReference type="PANTHER" id="PTHR46112:SF2">
    <property type="entry name" value="XAA-PRO AMINOPEPTIDASE P-RELATED"/>
    <property type="match status" value="1"/>
</dbReference>
<sequence length="446" mass="50189">MNEHFRDTRKIDPSRGATLGDNTPNNADRIEIGPTKLAFAEWAAAGLELPDLQAMRRYRWERLTRHVVDRDYGGLLMFDPLNIRYATDSTNMQLWNTHNPFRAVLLCADGYMVIWDYKNSPFLSTFNPLVREQRSGADLFYFDRGDRIDVAADVFSNEVRLLMAEHAPGNMRLAVDKPMVHGLRALEAQGLEIMEGEEVTEKSRSVKGPDEILAMRCANHACHTAVRAMEDAARAGVPNGDMSEDDIWAVLHAENIRRGGEWIETRLLSSGPRTNPWFQECGPRIVQQNEIVSFDTDLVGSYGICIDISRSWWIGDAAPRDDMIYAMRHAVDHIRTNMEMLKPGVMIPELSANTHVLDAQFQKQKYGCLMHGVGLCDEWPLVAYPDRAVAGAYDYPIEAGMVLCVEALVSPEGGDFSIKLEDQVLVTEDGYENLTTYPFDPALMGE</sequence>
<name>A0A3A8B4Z1_9RHOB</name>
<protein>
    <submittedName>
        <fullName evidence="3">Aminopeptidase P family protein</fullName>
    </submittedName>
</protein>
<dbReference type="PANTHER" id="PTHR46112">
    <property type="entry name" value="AMINOPEPTIDASE"/>
    <property type="match status" value="1"/>
</dbReference>
<dbReference type="OrthoDB" id="9803194at2"/>
<dbReference type="InterPro" id="IPR050659">
    <property type="entry name" value="Peptidase_M24B"/>
</dbReference>
<gene>
    <name evidence="3" type="ORF">D6850_12345</name>
</gene>
<organism evidence="3 4">
    <name type="scientific">Roseovarius spongiae</name>
    <dbReference type="NCBI Taxonomy" id="2320272"/>
    <lineage>
        <taxon>Bacteria</taxon>
        <taxon>Pseudomonadati</taxon>
        <taxon>Pseudomonadota</taxon>
        <taxon>Alphaproteobacteria</taxon>
        <taxon>Rhodobacterales</taxon>
        <taxon>Roseobacteraceae</taxon>
        <taxon>Roseovarius</taxon>
    </lineage>
</organism>
<keyword evidence="3" id="KW-0378">Hydrolase</keyword>
<dbReference type="SUPFAM" id="SSF53092">
    <property type="entry name" value="Creatinase/prolidase N-terminal domain"/>
    <property type="match status" value="1"/>
</dbReference>
<keyword evidence="3" id="KW-0645">Protease</keyword>
<accession>A0A3A8B4Z1</accession>
<evidence type="ECO:0000313" key="4">
    <source>
        <dbReference type="Proteomes" id="UP000281128"/>
    </source>
</evidence>
<dbReference type="InterPro" id="IPR000994">
    <property type="entry name" value="Pept_M24"/>
</dbReference>
<feature type="domain" description="Peptidase M24" evidence="2">
    <location>
        <begin position="215"/>
        <end position="428"/>
    </location>
</feature>
<keyword evidence="4" id="KW-1185">Reference proteome</keyword>
<comment type="caution">
    <text evidence="3">The sequence shown here is derived from an EMBL/GenBank/DDBJ whole genome shotgun (WGS) entry which is preliminary data.</text>
</comment>
<evidence type="ECO:0000259" key="2">
    <source>
        <dbReference type="Pfam" id="PF00557"/>
    </source>
</evidence>
<dbReference type="Gene3D" id="3.90.230.10">
    <property type="entry name" value="Creatinase/methionine aminopeptidase superfamily"/>
    <property type="match status" value="1"/>
</dbReference>
<dbReference type="Proteomes" id="UP000281128">
    <property type="component" value="Unassembled WGS sequence"/>
</dbReference>
<evidence type="ECO:0000256" key="1">
    <source>
        <dbReference type="SAM" id="MobiDB-lite"/>
    </source>
</evidence>
<keyword evidence="3" id="KW-0031">Aminopeptidase</keyword>
<evidence type="ECO:0000313" key="3">
    <source>
        <dbReference type="EMBL" id="RKF13969.1"/>
    </source>
</evidence>
<dbReference type="Gene3D" id="3.40.350.10">
    <property type="entry name" value="Creatinase/prolidase N-terminal domain"/>
    <property type="match status" value="1"/>
</dbReference>
<dbReference type="EMBL" id="RAPE01000003">
    <property type="protein sequence ID" value="RKF13969.1"/>
    <property type="molecule type" value="Genomic_DNA"/>
</dbReference>
<dbReference type="GO" id="GO:0004177">
    <property type="term" value="F:aminopeptidase activity"/>
    <property type="evidence" value="ECO:0007669"/>
    <property type="project" value="UniProtKB-KW"/>
</dbReference>